<dbReference type="FunFam" id="3.40.1390.30:FF:000001">
    <property type="entry name" value="GTP cyclohydrolase 1 type 2"/>
    <property type="match status" value="1"/>
</dbReference>
<evidence type="ECO:0000256" key="4">
    <source>
        <dbReference type="ARBA" id="ARBA00022723"/>
    </source>
</evidence>
<name>A0A2A9E2P2_9MICO</name>
<dbReference type="SUPFAM" id="SSF102705">
    <property type="entry name" value="NIF3 (NGG1p interacting factor 3)-like"/>
    <property type="match status" value="1"/>
</dbReference>
<dbReference type="NCBIfam" id="TIGR00486">
    <property type="entry name" value="YbgI_SA1388"/>
    <property type="match status" value="1"/>
</dbReference>
<comment type="caution">
    <text evidence="7">The sequence shown here is derived from an EMBL/GenBank/DDBJ whole genome shotgun (WGS) entry which is preliminary data.</text>
</comment>
<feature type="binding site" evidence="6">
    <location>
        <position position="351"/>
    </location>
    <ligand>
        <name>a divalent metal cation</name>
        <dbReference type="ChEBI" id="CHEBI:60240"/>
        <label>1</label>
    </ligand>
</feature>
<dbReference type="Gene3D" id="3.40.1390.30">
    <property type="entry name" value="NIF3 (NGG1p interacting factor 3)-like"/>
    <property type="match status" value="1"/>
</dbReference>
<proteinExistence type="inferred from homology"/>
<dbReference type="OrthoDB" id="9795763at2"/>
<dbReference type="InterPro" id="IPR017221">
    <property type="entry name" value="DUF34/NIF3_bac"/>
</dbReference>
<evidence type="ECO:0000256" key="2">
    <source>
        <dbReference type="ARBA" id="ARBA00011643"/>
    </source>
</evidence>
<evidence type="ECO:0000256" key="6">
    <source>
        <dbReference type="PIRSR" id="PIRSR602678-1"/>
    </source>
</evidence>
<sequence>MVTPNPLLSDVLSTLDARFPPSTAESWDRVGLVVGDPRQSVRKVLFAVDPVSVVIEEALEWGADLLVTHHPLLLDPVSSVAVTTAKGAAITALVRGGCALYVAHTNADAADGGVADALADVVGLVDRRPLVAAQAHALDKHVVYVPTPSAAALVDAMSAAGAGAIGEYSRVAWTTTGTGTFVPSDDAHPAIGSAGVVEEVDETRVEMVAPRALRDAVLAAVRAAHPYEEVAFDVLELAPRDSTTGLGRVGTLERRSTLRELAEHVAAGLPPTAQGVRVAGDLDAKVVSVAVLGGSGGSLFDAVRAAGVDVYVTSDLKHHQVSELREEVEFQAVADGRAPQSATPFIIDTAHFASEWPWLQLAARDLVHDVGAIGTTVETRVSTRRTDPWVARFGPSDPVEN</sequence>
<dbReference type="PANTHER" id="PTHR13799:SF14">
    <property type="entry name" value="GTP CYCLOHYDROLASE 1 TYPE 2 HOMOLOG"/>
    <property type="match status" value="1"/>
</dbReference>
<evidence type="ECO:0000256" key="1">
    <source>
        <dbReference type="ARBA" id="ARBA00006964"/>
    </source>
</evidence>
<comment type="subunit">
    <text evidence="2">Homohexamer.</text>
</comment>
<dbReference type="PIRSF" id="PIRSF037489">
    <property type="entry name" value="UCP037489_NIF3_YqfO"/>
    <property type="match status" value="1"/>
</dbReference>
<feature type="binding site" evidence="6">
    <location>
        <position position="69"/>
    </location>
    <ligand>
        <name>a divalent metal cation</name>
        <dbReference type="ChEBI" id="CHEBI:60240"/>
        <label>1</label>
    </ligand>
</feature>
<evidence type="ECO:0000313" key="8">
    <source>
        <dbReference type="Proteomes" id="UP000225548"/>
    </source>
</evidence>
<accession>A0A2A9E2P2</accession>
<dbReference type="GO" id="GO:0046872">
    <property type="term" value="F:metal ion binding"/>
    <property type="evidence" value="ECO:0007669"/>
    <property type="project" value="UniProtKB-UniRule"/>
</dbReference>
<dbReference type="InterPro" id="IPR015867">
    <property type="entry name" value="N-reg_PII/ATP_PRibTrfase_C"/>
</dbReference>
<evidence type="ECO:0000313" key="7">
    <source>
        <dbReference type="EMBL" id="PFG32851.1"/>
    </source>
</evidence>
<dbReference type="PANTHER" id="PTHR13799">
    <property type="entry name" value="NGG1 INTERACTING FACTOR 3"/>
    <property type="match status" value="1"/>
</dbReference>
<protein>
    <recommendedName>
        <fullName evidence="3 5">GTP cyclohydrolase 1 type 2 homolog</fullName>
    </recommendedName>
</protein>
<dbReference type="Proteomes" id="UP000225548">
    <property type="component" value="Unassembled WGS sequence"/>
</dbReference>
<dbReference type="InterPro" id="IPR002678">
    <property type="entry name" value="DUF34/NIF3"/>
</dbReference>
<feature type="binding site" evidence="6">
    <location>
        <position position="355"/>
    </location>
    <ligand>
        <name>a divalent metal cation</name>
        <dbReference type="ChEBI" id="CHEBI:60240"/>
        <label>1</label>
    </ligand>
</feature>
<dbReference type="AlphaFoldDB" id="A0A2A9E2P2"/>
<reference evidence="7 8" key="1">
    <citation type="submission" date="2017-10" db="EMBL/GenBank/DDBJ databases">
        <title>Sequencing the genomes of 1000 actinobacteria strains.</title>
        <authorList>
            <person name="Klenk H.-P."/>
        </authorList>
    </citation>
    <scope>NUCLEOTIDE SEQUENCE [LARGE SCALE GENOMIC DNA]</scope>
    <source>
        <strain evidence="7 8">DSM 18966</strain>
    </source>
</reference>
<dbReference type="GO" id="GO:0005737">
    <property type="term" value="C:cytoplasm"/>
    <property type="evidence" value="ECO:0007669"/>
    <property type="project" value="TreeGrafter"/>
</dbReference>
<evidence type="ECO:0000256" key="3">
    <source>
        <dbReference type="ARBA" id="ARBA00022112"/>
    </source>
</evidence>
<dbReference type="Pfam" id="PF01784">
    <property type="entry name" value="DUF34_NIF3"/>
    <property type="match status" value="1"/>
</dbReference>
<evidence type="ECO:0000256" key="5">
    <source>
        <dbReference type="PIRNR" id="PIRNR037489"/>
    </source>
</evidence>
<dbReference type="Gene3D" id="3.30.70.120">
    <property type="match status" value="1"/>
</dbReference>
<dbReference type="EMBL" id="PDJG01000001">
    <property type="protein sequence ID" value="PFG32851.1"/>
    <property type="molecule type" value="Genomic_DNA"/>
</dbReference>
<feature type="binding site" evidence="6">
    <location>
        <position position="70"/>
    </location>
    <ligand>
        <name>a divalent metal cation</name>
        <dbReference type="ChEBI" id="CHEBI:60240"/>
        <label>1</label>
    </ligand>
</feature>
<keyword evidence="8" id="KW-1185">Reference proteome</keyword>
<organism evidence="7 8">
    <name type="scientific">Sanguibacter antarcticus</name>
    <dbReference type="NCBI Taxonomy" id="372484"/>
    <lineage>
        <taxon>Bacteria</taxon>
        <taxon>Bacillati</taxon>
        <taxon>Actinomycetota</taxon>
        <taxon>Actinomycetes</taxon>
        <taxon>Micrococcales</taxon>
        <taxon>Sanguibacteraceae</taxon>
        <taxon>Sanguibacter</taxon>
    </lineage>
</organism>
<keyword evidence="4 5" id="KW-0479">Metal-binding</keyword>
<dbReference type="InterPro" id="IPR036069">
    <property type="entry name" value="DUF34/NIF3_sf"/>
</dbReference>
<feature type="binding site" evidence="6">
    <location>
        <position position="108"/>
    </location>
    <ligand>
        <name>a divalent metal cation</name>
        <dbReference type="ChEBI" id="CHEBI:60240"/>
        <label>1</label>
    </ligand>
</feature>
<gene>
    <name evidence="7" type="ORF">ATL42_0702</name>
</gene>
<comment type="similarity">
    <text evidence="1 5">Belongs to the GTP cyclohydrolase I type 2/NIF3 family.</text>
</comment>